<dbReference type="EMBL" id="LYPC01000022">
    <property type="protein sequence ID" value="OCT13755.1"/>
    <property type="molecule type" value="Genomic_DNA"/>
</dbReference>
<evidence type="ECO:0000313" key="1">
    <source>
        <dbReference type="EMBL" id="OCT13755.1"/>
    </source>
</evidence>
<dbReference type="AlphaFoldDB" id="A0A1C1A064"/>
<evidence type="ECO:0000313" key="2">
    <source>
        <dbReference type="Proteomes" id="UP000093309"/>
    </source>
</evidence>
<name>A0A1C1A064_9BACL</name>
<gene>
    <name evidence="1" type="ORF">A8709_19435</name>
</gene>
<dbReference type="PROSITE" id="PS51257">
    <property type="entry name" value="PROKAR_LIPOPROTEIN"/>
    <property type="match status" value="1"/>
</dbReference>
<accession>A0A1C1A064</accession>
<sequence length="294" mass="33195">MLFKLERNYTFMNKKYVLVILSLFICLLAGCGNRGIPVINQDMLNQKISVLVLSSASVTASASDPISQALNTWRDANGIAYEWVKDLTVLDDNVVSKLKTKSYDYIYVVGNELFASANETMKLGLSSSKWTFLQSQPFAEGSAVVLDNQASLLQVDTQQMETMKNKWIQDLLFQNVAVEWVTQSTRPIPSAWAPSEEADHIVLLDNNPQWYQQLVFQINQHRASWVIFYSPADPAQIQKAKSIGVSVMDFSGALSADLNWTQILDNRLAIMKAHSWQSGTQNYNLQELKELKMK</sequence>
<organism evidence="1 2">
    <name type="scientific">Paenibacillus pectinilyticus</name>
    <dbReference type="NCBI Taxonomy" id="512399"/>
    <lineage>
        <taxon>Bacteria</taxon>
        <taxon>Bacillati</taxon>
        <taxon>Bacillota</taxon>
        <taxon>Bacilli</taxon>
        <taxon>Bacillales</taxon>
        <taxon>Paenibacillaceae</taxon>
        <taxon>Paenibacillus</taxon>
    </lineage>
</organism>
<protein>
    <submittedName>
        <fullName evidence="1">Uncharacterized protein</fullName>
    </submittedName>
</protein>
<comment type="caution">
    <text evidence="1">The sequence shown here is derived from an EMBL/GenBank/DDBJ whole genome shotgun (WGS) entry which is preliminary data.</text>
</comment>
<proteinExistence type="predicted"/>
<dbReference type="STRING" id="512399.A8709_19435"/>
<reference evidence="2" key="1">
    <citation type="submission" date="2016-05" db="EMBL/GenBank/DDBJ databases">
        <title>Paenibacillus oryzae. sp. nov., isolated from the rice root.</title>
        <authorList>
            <person name="Zhang J."/>
            <person name="Zhang X."/>
        </authorList>
    </citation>
    <scope>NUCLEOTIDE SEQUENCE [LARGE SCALE GENOMIC DNA]</scope>
    <source>
        <strain evidence="2">KCTC13222</strain>
    </source>
</reference>
<keyword evidence="2" id="KW-1185">Reference proteome</keyword>
<dbReference type="Proteomes" id="UP000093309">
    <property type="component" value="Unassembled WGS sequence"/>
</dbReference>